<keyword evidence="1" id="KW-0812">Transmembrane</keyword>
<keyword evidence="1" id="KW-1133">Transmembrane helix</keyword>
<name>A0A6M3X500_9ZZZZ</name>
<evidence type="ECO:0000256" key="1">
    <source>
        <dbReference type="SAM" id="Phobius"/>
    </source>
</evidence>
<accession>A0A6M3X500</accession>
<evidence type="ECO:0008006" key="3">
    <source>
        <dbReference type="Google" id="ProtNLM"/>
    </source>
</evidence>
<keyword evidence="1" id="KW-0472">Membrane</keyword>
<feature type="transmembrane region" description="Helical" evidence="1">
    <location>
        <begin position="96"/>
        <end position="114"/>
    </location>
</feature>
<evidence type="ECO:0000313" key="2">
    <source>
        <dbReference type="EMBL" id="QJH92778.1"/>
    </source>
</evidence>
<proteinExistence type="predicted"/>
<dbReference type="AlphaFoldDB" id="A0A6M3X500"/>
<organism evidence="2">
    <name type="scientific">viral metagenome</name>
    <dbReference type="NCBI Taxonomy" id="1070528"/>
    <lineage>
        <taxon>unclassified sequences</taxon>
        <taxon>metagenomes</taxon>
        <taxon>organismal metagenomes</taxon>
    </lineage>
</organism>
<gene>
    <name evidence="2" type="ORF">MM171A02419_0009</name>
</gene>
<sequence length="201" mass="23186">MAKMQPFWWFIPPELVTYWEDKCNAYPNGWTHSLFTSLGLSDTDPKEGPYCFRFHTTLWGVSTRADKDITPLTLPSKFNFRFWLNVANYGTVGNHFYILLALTVANIGIGWWNLDANRVTLKVYNKGYVGSAITINQAQWYLIRIEVEQVGNNVVTKLYVNGALKDTKSETWTFGDLEHIAMTDTSGNYDVYVDWFRVTNL</sequence>
<protein>
    <recommendedName>
        <fullName evidence="3">Lectin/glucanase superfamily protein</fullName>
    </recommendedName>
</protein>
<reference evidence="2" key="1">
    <citation type="submission" date="2020-03" db="EMBL/GenBank/DDBJ databases">
        <title>The deep terrestrial virosphere.</title>
        <authorList>
            <person name="Holmfeldt K."/>
            <person name="Nilsson E."/>
            <person name="Simone D."/>
            <person name="Lopez-Fernandez M."/>
            <person name="Wu X."/>
            <person name="de Brujin I."/>
            <person name="Lundin D."/>
            <person name="Andersson A."/>
            <person name="Bertilsson S."/>
            <person name="Dopson M."/>
        </authorList>
    </citation>
    <scope>NUCLEOTIDE SEQUENCE</scope>
    <source>
        <strain evidence="2">MM171A02419</strain>
    </source>
</reference>
<dbReference type="EMBL" id="MT143919">
    <property type="protein sequence ID" value="QJH92778.1"/>
    <property type="molecule type" value="Genomic_DNA"/>
</dbReference>